<proteinExistence type="predicted"/>
<dbReference type="InterPro" id="IPR001173">
    <property type="entry name" value="Glyco_trans_2-like"/>
</dbReference>
<comment type="caution">
    <text evidence="3">The sequence shown here is derived from an EMBL/GenBank/DDBJ whole genome shotgun (WGS) entry which is preliminary data.</text>
</comment>
<dbReference type="InterPro" id="IPR050834">
    <property type="entry name" value="Glycosyltransf_2"/>
</dbReference>
<dbReference type="Pfam" id="PF00535">
    <property type="entry name" value="Glycos_transf_2"/>
    <property type="match status" value="1"/>
</dbReference>
<evidence type="ECO:0000313" key="3">
    <source>
        <dbReference type="EMBL" id="MFC6646335.1"/>
    </source>
</evidence>
<feature type="domain" description="Glycosyltransferase 2-like" evidence="2">
    <location>
        <begin position="8"/>
        <end position="134"/>
    </location>
</feature>
<evidence type="ECO:0000313" key="4">
    <source>
        <dbReference type="Proteomes" id="UP001596391"/>
    </source>
</evidence>
<gene>
    <name evidence="3" type="ORF">ACFQBQ_12215</name>
</gene>
<keyword evidence="1" id="KW-0472">Membrane</keyword>
<dbReference type="EMBL" id="JBHSWI010000001">
    <property type="protein sequence ID" value="MFC6646335.1"/>
    <property type="molecule type" value="Genomic_DNA"/>
</dbReference>
<keyword evidence="1" id="KW-1133">Transmembrane helix</keyword>
<dbReference type="Gene3D" id="3.90.550.10">
    <property type="entry name" value="Spore Coat Polysaccharide Biosynthesis Protein SpsA, Chain A"/>
    <property type="match status" value="1"/>
</dbReference>
<dbReference type="RefSeq" id="WP_263370014.1">
    <property type="nucleotide sequence ID" value="NZ_JAGSYD010000001.1"/>
</dbReference>
<keyword evidence="4" id="KW-1185">Reference proteome</keyword>
<feature type="transmembrane region" description="Helical" evidence="1">
    <location>
        <begin position="268"/>
        <end position="284"/>
    </location>
</feature>
<dbReference type="InterPro" id="IPR029044">
    <property type="entry name" value="Nucleotide-diphossugar_trans"/>
</dbReference>
<dbReference type="PANTHER" id="PTHR43685">
    <property type="entry name" value="GLYCOSYLTRANSFERASE"/>
    <property type="match status" value="1"/>
</dbReference>
<accession>A0ABW1ZBN0</accession>
<sequence length="333" mass="37220">MSQIGKLSVVIIGRNEGPRLARCLVSVCAMHNAGWESEYIYVDSGSTDDSLEIAAEHGFRVLELTGGKPTAARGRNAGWRAATGDVVLFLDGDTVLDREFVATAAQALVEPTTAVVWGHRRELYPEQSIYNRVMDLDWIYAPGWTPFCGGDALFRRDVLAAVDGFDETLIAGEEPELCRRILAHGGRILHIDVPMTKHDLALRNFKPYWARAERAGHAYAEVAARFAASGEPFWQDEVARNRKRAMVLLAAPVAGLLLSVALRSWWPIVLVLLAYVALVLRTAWKARWKSKDAVTLLLYGVHSHLQQIPIFFGQLRFARNRRKGVRSELIEYK</sequence>
<organism evidence="3 4">
    <name type="scientific">Granulicella cerasi</name>
    <dbReference type="NCBI Taxonomy" id="741063"/>
    <lineage>
        <taxon>Bacteria</taxon>
        <taxon>Pseudomonadati</taxon>
        <taxon>Acidobacteriota</taxon>
        <taxon>Terriglobia</taxon>
        <taxon>Terriglobales</taxon>
        <taxon>Acidobacteriaceae</taxon>
        <taxon>Granulicella</taxon>
    </lineage>
</organism>
<evidence type="ECO:0000256" key="1">
    <source>
        <dbReference type="SAM" id="Phobius"/>
    </source>
</evidence>
<dbReference type="SUPFAM" id="SSF53448">
    <property type="entry name" value="Nucleotide-diphospho-sugar transferases"/>
    <property type="match status" value="1"/>
</dbReference>
<reference evidence="4" key="1">
    <citation type="journal article" date="2019" name="Int. J. Syst. Evol. Microbiol.">
        <title>The Global Catalogue of Microorganisms (GCM) 10K type strain sequencing project: providing services to taxonomists for standard genome sequencing and annotation.</title>
        <authorList>
            <consortium name="The Broad Institute Genomics Platform"/>
            <consortium name="The Broad Institute Genome Sequencing Center for Infectious Disease"/>
            <person name="Wu L."/>
            <person name="Ma J."/>
        </authorList>
    </citation>
    <scope>NUCLEOTIDE SEQUENCE [LARGE SCALE GENOMIC DNA]</scope>
    <source>
        <strain evidence="4">CGMCC 1.16026</strain>
    </source>
</reference>
<keyword evidence="1" id="KW-0812">Transmembrane</keyword>
<protein>
    <submittedName>
        <fullName evidence="3">Glycosyltransferase family 2 protein</fullName>
    </submittedName>
</protein>
<dbReference type="PANTHER" id="PTHR43685:SF3">
    <property type="entry name" value="SLR2126 PROTEIN"/>
    <property type="match status" value="1"/>
</dbReference>
<evidence type="ECO:0000259" key="2">
    <source>
        <dbReference type="Pfam" id="PF00535"/>
    </source>
</evidence>
<name>A0ABW1ZBN0_9BACT</name>
<dbReference type="Proteomes" id="UP001596391">
    <property type="component" value="Unassembled WGS sequence"/>
</dbReference>